<dbReference type="Pfam" id="PF13532">
    <property type="entry name" value="2OG-FeII_Oxy_2"/>
    <property type="match status" value="1"/>
</dbReference>
<evidence type="ECO:0000313" key="3">
    <source>
        <dbReference type="EMBL" id="RUS83087.1"/>
    </source>
</evidence>
<reference evidence="3 4" key="1">
    <citation type="submission" date="2019-01" db="EMBL/GenBank/DDBJ databases">
        <title>A draft genome assembly of the solar-powered sea slug Elysia chlorotica.</title>
        <authorList>
            <person name="Cai H."/>
            <person name="Li Q."/>
            <person name="Fang X."/>
            <person name="Li J."/>
            <person name="Curtis N.E."/>
            <person name="Altenburger A."/>
            <person name="Shibata T."/>
            <person name="Feng M."/>
            <person name="Maeda T."/>
            <person name="Schwartz J.A."/>
            <person name="Shigenobu S."/>
            <person name="Lundholm N."/>
            <person name="Nishiyama T."/>
            <person name="Yang H."/>
            <person name="Hasebe M."/>
            <person name="Li S."/>
            <person name="Pierce S.K."/>
            <person name="Wang J."/>
        </authorList>
    </citation>
    <scope>NUCLEOTIDE SEQUENCE [LARGE SCALE GENOMIC DNA]</scope>
    <source>
        <strain evidence="3">EC2010</strain>
        <tissue evidence="3">Whole organism of an adult</tissue>
    </source>
</reference>
<dbReference type="InterPro" id="IPR027450">
    <property type="entry name" value="AlkB-like"/>
</dbReference>
<dbReference type="GO" id="GO:0006974">
    <property type="term" value="P:DNA damage response"/>
    <property type="evidence" value="ECO:0007669"/>
    <property type="project" value="InterPro"/>
</dbReference>
<comment type="cofactor">
    <cofactor evidence="1">
        <name>Fe(2+)</name>
        <dbReference type="ChEBI" id="CHEBI:29033"/>
    </cofactor>
</comment>
<dbReference type="SUPFAM" id="SSF51197">
    <property type="entry name" value="Clavaminate synthase-like"/>
    <property type="match status" value="1"/>
</dbReference>
<feature type="domain" description="Alpha-ketoglutarate-dependent dioxygenase AlkB-like" evidence="2">
    <location>
        <begin position="227"/>
        <end position="319"/>
    </location>
</feature>
<organism evidence="3 4">
    <name type="scientific">Elysia chlorotica</name>
    <name type="common">Eastern emerald elysia</name>
    <name type="synonym">Sea slug</name>
    <dbReference type="NCBI Taxonomy" id="188477"/>
    <lineage>
        <taxon>Eukaryota</taxon>
        <taxon>Metazoa</taxon>
        <taxon>Spiralia</taxon>
        <taxon>Lophotrochozoa</taxon>
        <taxon>Mollusca</taxon>
        <taxon>Gastropoda</taxon>
        <taxon>Heterobranchia</taxon>
        <taxon>Euthyneura</taxon>
        <taxon>Panpulmonata</taxon>
        <taxon>Sacoglossa</taxon>
        <taxon>Placobranchoidea</taxon>
        <taxon>Plakobranchidae</taxon>
        <taxon>Elysia</taxon>
    </lineage>
</organism>
<proteinExistence type="predicted"/>
<dbReference type="Gene3D" id="2.60.120.590">
    <property type="entry name" value="Alpha-ketoglutarate-dependent dioxygenase AlkB-like"/>
    <property type="match status" value="1"/>
</dbReference>
<evidence type="ECO:0000256" key="1">
    <source>
        <dbReference type="ARBA" id="ARBA00001954"/>
    </source>
</evidence>
<dbReference type="PANTHER" id="PTHR21052">
    <property type="entry name" value="SPERMATOGENESIS ASSOCIATED 11-RELATED"/>
    <property type="match status" value="1"/>
</dbReference>
<dbReference type="EMBL" id="RQTK01000259">
    <property type="protein sequence ID" value="RUS83087.1"/>
    <property type="molecule type" value="Genomic_DNA"/>
</dbReference>
<keyword evidence="4" id="KW-1185">Reference proteome</keyword>
<dbReference type="GO" id="GO:0005759">
    <property type="term" value="C:mitochondrial matrix"/>
    <property type="evidence" value="ECO:0007669"/>
    <property type="project" value="TreeGrafter"/>
</dbReference>
<sequence>MKLWTRNCQKSTGLQIIMETYQRINKLLFDIFKPLSRKYQSISNPRQTMSPRHNTCLSLISHNDPFVLRHQNHAVQIQKSNFSTWADTNPHRITSYALQQKLSCSELFLKRFKKVSKRNYSTTPDESQQSKNYLDVKDDRLRDILSSDMIVKTDFLNEKEEESLFVEVEKYMRRLRYEFDHWDNAIHGYRETEKREWNEQNMMILERVKSLAFTSNVAPLAYVHVLDIAKDGYIKPHVDAVRFCGDTITGMCLLSSCVMRLALENDSTKFADVYLPRRSLYIMRGKARYEFTHEVLKDDQSYFKNQYVPRDRRISIICRNEPTTAQNSQT</sequence>
<accession>A0A433TNC1</accession>
<dbReference type="InterPro" id="IPR037151">
    <property type="entry name" value="AlkB-like_sf"/>
</dbReference>
<dbReference type="STRING" id="188477.A0A433TNC1"/>
<dbReference type="AlphaFoldDB" id="A0A433TNC1"/>
<gene>
    <name evidence="3" type="ORF">EGW08_009173</name>
</gene>
<dbReference type="PANTHER" id="PTHR21052:SF0">
    <property type="entry name" value="ALPHA-KETOGLUTARATE-DEPENDENT DIOXYGENASE ALKB HOMOLOG 7, MITOCHONDRIAL"/>
    <property type="match status" value="1"/>
</dbReference>
<comment type="caution">
    <text evidence="3">The sequence shown here is derived from an EMBL/GenBank/DDBJ whole genome shotgun (WGS) entry which is preliminary data.</text>
</comment>
<name>A0A433TNC1_ELYCH</name>
<evidence type="ECO:0000313" key="4">
    <source>
        <dbReference type="Proteomes" id="UP000271974"/>
    </source>
</evidence>
<dbReference type="OrthoDB" id="28127at2759"/>
<dbReference type="InterPro" id="IPR032870">
    <property type="entry name" value="ALKBH7-like"/>
</dbReference>
<dbReference type="Proteomes" id="UP000271974">
    <property type="component" value="Unassembled WGS sequence"/>
</dbReference>
<dbReference type="GO" id="GO:0006631">
    <property type="term" value="P:fatty acid metabolic process"/>
    <property type="evidence" value="ECO:0007669"/>
    <property type="project" value="TreeGrafter"/>
</dbReference>
<protein>
    <recommendedName>
        <fullName evidence="2">Alpha-ketoglutarate-dependent dioxygenase AlkB-like domain-containing protein</fullName>
    </recommendedName>
</protein>
<evidence type="ECO:0000259" key="2">
    <source>
        <dbReference type="Pfam" id="PF13532"/>
    </source>
</evidence>